<dbReference type="Proteomes" id="UP001230220">
    <property type="component" value="Unassembled WGS sequence"/>
</dbReference>
<evidence type="ECO:0000256" key="1">
    <source>
        <dbReference type="ARBA" id="ARBA00004651"/>
    </source>
</evidence>
<feature type="transmembrane region" description="Helical" evidence="6">
    <location>
        <begin position="156"/>
        <end position="177"/>
    </location>
</feature>
<feature type="transmembrane region" description="Helical" evidence="6">
    <location>
        <begin position="391"/>
        <end position="412"/>
    </location>
</feature>
<feature type="transmembrane region" description="Helical" evidence="6">
    <location>
        <begin position="20"/>
        <end position="42"/>
    </location>
</feature>
<protein>
    <submittedName>
        <fullName evidence="7">O-antigen/teichoic acid export membrane protein</fullName>
    </submittedName>
</protein>
<accession>A0ABU0DZD5</accession>
<dbReference type="PANTHER" id="PTHR30250:SF11">
    <property type="entry name" value="O-ANTIGEN TRANSPORTER-RELATED"/>
    <property type="match status" value="1"/>
</dbReference>
<feature type="transmembrane region" description="Helical" evidence="6">
    <location>
        <begin position="432"/>
        <end position="450"/>
    </location>
</feature>
<feature type="transmembrane region" description="Helical" evidence="6">
    <location>
        <begin position="335"/>
        <end position="355"/>
    </location>
</feature>
<feature type="transmembrane region" description="Helical" evidence="6">
    <location>
        <begin position="367"/>
        <end position="385"/>
    </location>
</feature>
<feature type="transmembrane region" description="Helical" evidence="6">
    <location>
        <begin position="260"/>
        <end position="279"/>
    </location>
</feature>
<keyword evidence="3 6" id="KW-0812">Transmembrane</keyword>
<evidence type="ECO:0000256" key="6">
    <source>
        <dbReference type="SAM" id="Phobius"/>
    </source>
</evidence>
<comment type="caution">
    <text evidence="7">The sequence shown here is derived from an EMBL/GenBank/DDBJ whole genome shotgun (WGS) entry which is preliminary data.</text>
</comment>
<dbReference type="InterPro" id="IPR002797">
    <property type="entry name" value="Polysacc_synth"/>
</dbReference>
<keyword evidence="5 6" id="KW-0472">Membrane</keyword>
<keyword evidence="4 6" id="KW-1133">Transmembrane helix</keyword>
<evidence type="ECO:0000313" key="8">
    <source>
        <dbReference type="Proteomes" id="UP001230220"/>
    </source>
</evidence>
<dbReference type="PANTHER" id="PTHR30250">
    <property type="entry name" value="PST FAMILY PREDICTED COLANIC ACID TRANSPORTER"/>
    <property type="match status" value="1"/>
</dbReference>
<feature type="transmembrane region" description="Helical" evidence="6">
    <location>
        <begin position="456"/>
        <end position="475"/>
    </location>
</feature>
<evidence type="ECO:0000256" key="4">
    <source>
        <dbReference type="ARBA" id="ARBA00022989"/>
    </source>
</evidence>
<keyword evidence="8" id="KW-1185">Reference proteome</keyword>
<feature type="transmembrane region" description="Helical" evidence="6">
    <location>
        <begin position="62"/>
        <end position="81"/>
    </location>
</feature>
<feature type="transmembrane region" description="Helical" evidence="6">
    <location>
        <begin position="300"/>
        <end position="320"/>
    </location>
</feature>
<gene>
    <name evidence="7" type="ORF">J2S15_000542</name>
</gene>
<evidence type="ECO:0000256" key="5">
    <source>
        <dbReference type="ARBA" id="ARBA00023136"/>
    </source>
</evidence>
<dbReference type="Pfam" id="PF01943">
    <property type="entry name" value="Polysacc_synt"/>
    <property type="match status" value="1"/>
</dbReference>
<evidence type="ECO:0000313" key="7">
    <source>
        <dbReference type="EMBL" id="MDQ0359811.1"/>
    </source>
</evidence>
<organism evidence="7 8">
    <name type="scientific">Breznakia pachnodae</name>
    <dbReference type="NCBI Taxonomy" id="265178"/>
    <lineage>
        <taxon>Bacteria</taxon>
        <taxon>Bacillati</taxon>
        <taxon>Bacillota</taxon>
        <taxon>Erysipelotrichia</taxon>
        <taxon>Erysipelotrichales</taxon>
        <taxon>Erysipelotrichaceae</taxon>
        <taxon>Breznakia</taxon>
    </lineage>
</organism>
<dbReference type="RefSeq" id="WP_307405233.1">
    <property type="nucleotide sequence ID" value="NZ_JAUSUR010000001.1"/>
</dbReference>
<dbReference type="InterPro" id="IPR050833">
    <property type="entry name" value="Poly_Biosynth_Transport"/>
</dbReference>
<feature type="transmembrane region" description="Helical" evidence="6">
    <location>
        <begin position="183"/>
        <end position="202"/>
    </location>
</feature>
<dbReference type="EMBL" id="JAUSUR010000001">
    <property type="protein sequence ID" value="MDQ0359811.1"/>
    <property type="molecule type" value="Genomic_DNA"/>
</dbReference>
<evidence type="ECO:0000256" key="3">
    <source>
        <dbReference type="ARBA" id="ARBA00022692"/>
    </source>
</evidence>
<proteinExistence type="predicted"/>
<evidence type="ECO:0000256" key="2">
    <source>
        <dbReference type="ARBA" id="ARBA00022475"/>
    </source>
</evidence>
<keyword evidence="2" id="KW-1003">Cell membrane</keyword>
<sequence>MNLKGLLKKYNNLSLPVKAVFWFTICNFILKGISFITVPIFTRMLSTSEYGVASLYYSYEQIFIILATFELSLGAYQRGVLKFKEDIPLFTQSMQLLSTSLTMIFLVIFLLFSDQIVKLTGIPFNVFSVMFGYLILQPAYNAWLTRKRFYYEYKQSVIVTVLFAILTVGASMAAVTFIESTAYMKVTSMLWMEILFCLPFYLKNINVRNIIKNKEEVIFYWKYLLRFQIPLVFHSLSYLVLGQADRIMIGSMVGTSETAIYSVAYSLASVLSIFQVSINQSFKPWRYQKLEDKNYSDVKNVSNVLLIFMGVVVLAFILVAPEVMKLLFNPEYYDAIWIIPSVTLSVYFMFLYNIFTDIESYYGETRYIAVVSVICALVNIVLNYFAIEIFGYIACGYTTLFSYILFSMLHYFFMNKVCKENIGLEQPVDRKFILIFSMILLVSTIVITLLYNYNLIRLLLLLILLVILVIKRKVFIQLVKNIKKP</sequence>
<comment type="subcellular location">
    <subcellularLocation>
        <location evidence="1">Cell membrane</location>
        <topology evidence="1">Multi-pass membrane protein</topology>
    </subcellularLocation>
</comment>
<name>A0ABU0DZD5_9FIRM</name>
<reference evidence="7 8" key="1">
    <citation type="submission" date="2023-07" db="EMBL/GenBank/DDBJ databases">
        <title>Genomic Encyclopedia of Type Strains, Phase IV (KMG-IV): sequencing the most valuable type-strain genomes for metagenomic binning, comparative biology and taxonomic classification.</title>
        <authorList>
            <person name="Goeker M."/>
        </authorList>
    </citation>
    <scope>NUCLEOTIDE SEQUENCE [LARGE SCALE GENOMIC DNA]</scope>
    <source>
        <strain evidence="7 8">DSM 16784</strain>
    </source>
</reference>
<feature type="transmembrane region" description="Helical" evidence="6">
    <location>
        <begin position="93"/>
        <end position="112"/>
    </location>
</feature>
<feature type="transmembrane region" description="Helical" evidence="6">
    <location>
        <begin position="223"/>
        <end position="240"/>
    </location>
</feature>
<feature type="transmembrane region" description="Helical" evidence="6">
    <location>
        <begin position="124"/>
        <end position="144"/>
    </location>
</feature>